<feature type="signal peptide" evidence="2">
    <location>
        <begin position="1"/>
        <end position="25"/>
    </location>
</feature>
<comment type="caution">
    <text evidence="4">The sequence shown here is derived from an EMBL/GenBank/DDBJ whole genome shotgun (WGS) entry which is preliminary data.</text>
</comment>
<proteinExistence type="predicted"/>
<dbReference type="AlphaFoldDB" id="A0A8J3BKY2"/>
<dbReference type="Pfam" id="PF03413">
    <property type="entry name" value="PepSY"/>
    <property type="match status" value="1"/>
</dbReference>
<evidence type="ECO:0000313" key="5">
    <source>
        <dbReference type="Proteomes" id="UP000662200"/>
    </source>
</evidence>
<keyword evidence="5" id="KW-1185">Reference proteome</keyword>
<evidence type="ECO:0000313" key="4">
    <source>
        <dbReference type="EMBL" id="GGK29010.1"/>
    </source>
</evidence>
<evidence type="ECO:0000259" key="3">
    <source>
        <dbReference type="Pfam" id="PF03413"/>
    </source>
</evidence>
<feature type="domain" description="PepSY" evidence="3">
    <location>
        <begin position="61"/>
        <end position="118"/>
    </location>
</feature>
<protein>
    <recommendedName>
        <fullName evidence="3">PepSY domain-containing protein</fullName>
    </recommendedName>
</protein>
<gene>
    <name evidence="4" type="ORF">GCM10010124_22210</name>
</gene>
<dbReference type="EMBL" id="BMQC01000006">
    <property type="protein sequence ID" value="GGK29010.1"/>
    <property type="molecule type" value="Genomic_DNA"/>
</dbReference>
<dbReference type="InterPro" id="IPR025711">
    <property type="entry name" value="PepSY"/>
</dbReference>
<organism evidence="4 5">
    <name type="scientific">Pilimelia terevasa</name>
    <dbReference type="NCBI Taxonomy" id="53372"/>
    <lineage>
        <taxon>Bacteria</taxon>
        <taxon>Bacillati</taxon>
        <taxon>Actinomycetota</taxon>
        <taxon>Actinomycetes</taxon>
        <taxon>Micromonosporales</taxon>
        <taxon>Micromonosporaceae</taxon>
        <taxon>Pilimelia</taxon>
    </lineage>
</organism>
<keyword evidence="2" id="KW-0732">Signal</keyword>
<evidence type="ECO:0000256" key="1">
    <source>
        <dbReference type="SAM" id="MobiDB-lite"/>
    </source>
</evidence>
<feature type="chain" id="PRO_5035292713" description="PepSY domain-containing protein" evidence="2">
    <location>
        <begin position="26"/>
        <end position="119"/>
    </location>
</feature>
<accession>A0A8J3BKY2</accession>
<reference evidence="4" key="2">
    <citation type="submission" date="2020-09" db="EMBL/GenBank/DDBJ databases">
        <authorList>
            <person name="Sun Q."/>
            <person name="Ohkuma M."/>
        </authorList>
    </citation>
    <scope>NUCLEOTIDE SEQUENCE</scope>
    <source>
        <strain evidence="4">JCM 3091</strain>
    </source>
</reference>
<reference evidence="4" key="1">
    <citation type="journal article" date="2014" name="Int. J. Syst. Evol. Microbiol.">
        <title>Complete genome sequence of Corynebacterium casei LMG S-19264T (=DSM 44701T), isolated from a smear-ripened cheese.</title>
        <authorList>
            <consortium name="US DOE Joint Genome Institute (JGI-PGF)"/>
            <person name="Walter F."/>
            <person name="Albersmeier A."/>
            <person name="Kalinowski J."/>
            <person name="Ruckert C."/>
        </authorList>
    </citation>
    <scope>NUCLEOTIDE SEQUENCE</scope>
    <source>
        <strain evidence="4">JCM 3091</strain>
    </source>
</reference>
<dbReference type="Gene3D" id="3.10.450.40">
    <property type="match status" value="1"/>
</dbReference>
<sequence length="119" mass="12395">MRTTLITAIAGITLALVVGTATANAKDRGERRTPPASPGGQPGFDLEIDPELDARFGPRPVNASRAAAIVADAFPGARVTEAELDEADGVPIWEVKFRQGRGQAEVEVDAITGGILSDD</sequence>
<dbReference type="RefSeq" id="WP_189114173.1">
    <property type="nucleotide sequence ID" value="NZ_BMQC01000006.1"/>
</dbReference>
<evidence type="ECO:0000256" key="2">
    <source>
        <dbReference type="SAM" id="SignalP"/>
    </source>
</evidence>
<name>A0A8J3BKY2_9ACTN</name>
<feature type="region of interest" description="Disordered" evidence="1">
    <location>
        <begin position="23"/>
        <end position="57"/>
    </location>
</feature>
<dbReference type="Proteomes" id="UP000662200">
    <property type="component" value="Unassembled WGS sequence"/>
</dbReference>